<evidence type="ECO:0000256" key="1">
    <source>
        <dbReference type="SAM" id="MobiDB-lite"/>
    </source>
</evidence>
<sequence length="78" mass="8572">MTSCGILYSDCARRFGSTLCSLVSNSAGLVRERRDSNSKTAGYETSDMFYQSVGDQRKFQSPTDHQIANRLGTSLPTV</sequence>
<gene>
    <name evidence="2" type="ORF">K435DRAFT_52249</name>
</gene>
<dbReference type="Proteomes" id="UP000297245">
    <property type="component" value="Unassembled WGS sequence"/>
</dbReference>
<feature type="region of interest" description="Disordered" evidence="1">
    <location>
        <begin position="54"/>
        <end position="78"/>
    </location>
</feature>
<proteinExistence type="predicted"/>
<dbReference type="AlphaFoldDB" id="A0A4S8M698"/>
<keyword evidence="3" id="KW-1185">Reference proteome</keyword>
<organism evidence="2 3">
    <name type="scientific">Dendrothele bispora (strain CBS 962.96)</name>
    <dbReference type="NCBI Taxonomy" id="1314807"/>
    <lineage>
        <taxon>Eukaryota</taxon>
        <taxon>Fungi</taxon>
        <taxon>Dikarya</taxon>
        <taxon>Basidiomycota</taxon>
        <taxon>Agaricomycotina</taxon>
        <taxon>Agaricomycetes</taxon>
        <taxon>Agaricomycetidae</taxon>
        <taxon>Agaricales</taxon>
        <taxon>Agaricales incertae sedis</taxon>
        <taxon>Dendrothele</taxon>
    </lineage>
</organism>
<evidence type="ECO:0000313" key="3">
    <source>
        <dbReference type="Proteomes" id="UP000297245"/>
    </source>
</evidence>
<dbReference type="EMBL" id="ML179148">
    <property type="protein sequence ID" value="THU97799.1"/>
    <property type="molecule type" value="Genomic_DNA"/>
</dbReference>
<accession>A0A4S8M698</accession>
<evidence type="ECO:0000313" key="2">
    <source>
        <dbReference type="EMBL" id="THU97799.1"/>
    </source>
</evidence>
<name>A0A4S8M698_DENBC</name>
<protein>
    <submittedName>
        <fullName evidence="2">Uncharacterized protein</fullName>
    </submittedName>
</protein>
<reference evidence="2 3" key="1">
    <citation type="journal article" date="2019" name="Nat. Ecol. Evol.">
        <title>Megaphylogeny resolves global patterns of mushroom evolution.</title>
        <authorList>
            <person name="Varga T."/>
            <person name="Krizsan K."/>
            <person name="Foldi C."/>
            <person name="Dima B."/>
            <person name="Sanchez-Garcia M."/>
            <person name="Sanchez-Ramirez S."/>
            <person name="Szollosi G.J."/>
            <person name="Szarkandi J.G."/>
            <person name="Papp V."/>
            <person name="Albert L."/>
            <person name="Andreopoulos W."/>
            <person name="Angelini C."/>
            <person name="Antonin V."/>
            <person name="Barry K.W."/>
            <person name="Bougher N.L."/>
            <person name="Buchanan P."/>
            <person name="Buyck B."/>
            <person name="Bense V."/>
            <person name="Catcheside P."/>
            <person name="Chovatia M."/>
            <person name="Cooper J."/>
            <person name="Damon W."/>
            <person name="Desjardin D."/>
            <person name="Finy P."/>
            <person name="Geml J."/>
            <person name="Haridas S."/>
            <person name="Hughes K."/>
            <person name="Justo A."/>
            <person name="Karasinski D."/>
            <person name="Kautmanova I."/>
            <person name="Kiss B."/>
            <person name="Kocsube S."/>
            <person name="Kotiranta H."/>
            <person name="LaButti K.M."/>
            <person name="Lechner B.E."/>
            <person name="Liimatainen K."/>
            <person name="Lipzen A."/>
            <person name="Lukacs Z."/>
            <person name="Mihaltcheva S."/>
            <person name="Morgado L.N."/>
            <person name="Niskanen T."/>
            <person name="Noordeloos M.E."/>
            <person name="Ohm R.A."/>
            <person name="Ortiz-Santana B."/>
            <person name="Ovrebo C."/>
            <person name="Racz N."/>
            <person name="Riley R."/>
            <person name="Savchenko A."/>
            <person name="Shiryaev A."/>
            <person name="Soop K."/>
            <person name="Spirin V."/>
            <person name="Szebenyi C."/>
            <person name="Tomsovsky M."/>
            <person name="Tulloss R.E."/>
            <person name="Uehling J."/>
            <person name="Grigoriev I.V."/>
            <person name="Vagvolgyi C."/>
            <person name="Papp T."/>
            <person name="Martin F.M."/>
            <person name="Miettinen O."/>
            <person name="Hibbett D.S."/>
            <person name="Nagy L.G."/>
        </authorList>
    </citation>
    <scope>NUCLEOTIDE SEQUENCE [LARGE SCALE GENOMIC DNA]</scope>
    <source>
        <strain evidence="2 3">CBS 962.96</strain>
    </source>
</reference>
<feature type="compositionally biased region" description="Polar residues" evidence="1">
    <location>
        <begin position="59"/>
        <end position="78"/>
    </location>
</feature>